<dbReference type="Proteomes" id="UP001056429">
    <property type="component" value="Unassembled WGS sequence"/>
</dbReference>
<sequence>MNMDTRDILIKKLNDAEENVRDYQAYSENVDNGEVGSVFGKFAEESAIQAAKLQELLDKYDNR</sequence>
<protein>
    <recommendedName>
        <fullName evidence="4">DUF2383 domain-containing protein</fullName>
    </recommendedName>
</protein>
<dbReference type="SUPFAM" id="SSF47240">
    <property type="entry name" value="Ferritin-like"/>
    <property type="match status" value="1"/>
</dbReference>
<dbReference type="Gene3D" id="1.20.1260.10">
    <property type="match status" value="1"/>
</dbReference>
<feature type="coiled-coil region" evidence="1">
    <location>
        <begin position="6"/>
        <end position="63"/>
    </location>
</feature>
<name>A0A9J6P515_9CLOT</name>
<dbReference type="InterPro" id="IPR009078">
    <property type="entry name" value="Ferritin-like_SF"/>
</dbReference>
<reference evidence="2" key="1">
    <citation type="journal article" date="2021" name="mSystems">
        <title>Bacteria and Archaea Synergistically Convert Glycine Betaine to Biogenic Methane in the Formosa Cold Seep of the South China Sea.</title>
        <authorList>
            <person name="Li L."/>
            <person name="Zhang W."/>
            <person name="Zhang S."/>
            <person name="Song L."/>
            <person name="Sun Q."/>
            <person name="Zhang H."/>
            <person name="Xiang H."/>
            <person name="Dong X."/>
        </authorList>
    </citation>
    <scope>NUCLEOTIDE SEQUENCE</scope>
    <source>
        <strain evidence="2">ZWT</strain>
    </source>
</reference>
<dbReference type="InterPro" id="IPR012347">
    <property type="entry name" value="Ferritin-like"/>
</dbReference>
<dbReference type="AlphaFoldDB" id="A0A9J6P515"/>
<keyword evidence="3" id="KW-1185">Reference proteome</keyword>
<evidence type="ECO:0008006" key="4">
    <source>
        <dbReference type="Google" id="ProtNLM"/>
    </source>
</evidence>
<accession>A0A9J6P515</accession>
<evidence type="ECO:0000256" key="1">
    <source>
        <dbReference type="SAM" id="Coils"/>
    </source>
</evidence>
<evidence type="ECO:0000313" key="3">
    <source>
        <dbReference type="Proteomes" id="UP001056429"/>
    </source>
</evidence>
<gene>
    <name evidence="2" type="ORF">KDK92_18750</name>
</gene>
<dbReference type="RefSeq" id="WP_250860922.1">
    <property type="nucleotide sequence ID" value="NZ_JAGSOJ010000004.1"/>
</dbReference>
<dbReference type="EMBL" id="JAGSOJ010000004">
    <property type="protein sequence ID" value="MCM1991783.1"/>
    <property type="molecule type" value="Genomic_DNA"/>
</dbReference>
<comment type="caution">
    <text evidence="2">The sequence shown here is derived from an EMBL/GenBank/DDBJ whole genome shotgun (WGS) entry which is preliminary data.</text>
</comment>
<keyword evidence="1" id="KW-0175">Coiled coil</keyword>
<evidence type="ECO:0000313" key="2">
    <source>
        <dbReference type="EMBL" id="MCM1991783.1"/>
    </source>
</evidence>
<proteinExistence type="predicted"/>
<organism evidence="2 3">
    <name type="scientific">Oceanirhabdus seepicola</name>
    <dbReference type="NCBI Taxonomy" id="2828781"/>
    <lineage>
        <taxon>Bacteria</taxon>
        <taxon>Bacillati</taxon>
        <taxon>Bacillota</taxon>
        <taxon>Clostridia</taxon>
        <taxon>Eubacteriales</taxon>
        <taxon>Clostridiaceae</taxon>
        <taxon>Oceanirhabdus</taxon>
    </lineage>
</organism>
<reference evidence="2" key="2">
    <citation type="submission" date="2021-04" db="EMBL/GenBank/DDBJ databases">
        <authorList>
            <person name="Dong X."/>
        </authorList>
    </citation>
    <scope>NUCLEOTIDE SEQUENCE</scope>
    <source>
        <strain evidence="2">ZWT</strain>
    </source>
</reference>